<dbReference type="OrthoDB" id="10354573at2759"/>
<dbReference type="EMBL" id="AP024447">
    <property type="protein sequence ID" value="BCS26049.1"/>
    <property type="molecule type" value="Genomic_DNA"/>
</dbReference>
<name>A0A7R8ANK4_9EURO</name>
<keyword evidence="2" id="KW-1185">Reference proteome</keyword>
<sequence>MLKEFPFMEPQQSKIGPCTDAKIRVFPNSSMKEHNCLPPWQLPGVAPDSACILSLIYCILFIADVSLSALRSLITPVLFSYATSIEWRHAYPVSLFFCLQWL</sequence>
<evidence type="ECO:0000313" key="2">
    <source>
        <dbReference type="Proteomes" id="UP000654913"/>
    </source>
</evidence>
<dbReference type="AlphaFoldDB" id="A0A7R8ANK4"/>
<gene>
    <name evidence="1" type="ORF">APUU_50760S</name>
</gene>
<organism evidence="1 2">
    <name type="scientific">Aspergillus puulaauensis</name>
    <dbReference type="NCBI Taxonomy" id="1220207"/>
    <lineage>
        <taxon>Eukaryota</taxon>
        <taxon>Fungi</taxon>
        <taxon>Dikarya</taxon>
        <taxon>Ascomycota</taxon>
        <taxon>Pezizomycotina</taxon>
        <taxon>Eurotiomycetes</taxon>
        <taxon>Eurotiomycetidae</taxon>
        <taxon>Eurotiales</taxon>
        <taxon>Aspergillaceae</taxon>
        <taxon>Aspergillus</taxon>
    </lineage>
</organism>
<dbReference type="KEGG" id="apuu:APUU_50760S"/>
<accession>A0A7R8ANK4</accession>
<protein>
    <submittedName>
        <fullName evidence="1">Uncharacterized protein</fullName>
    </submittedName>
</protein>
<proteinExistence type="predicted"/>
<reference evidence="1" key="1">
    <citation type="submission" date="2021-01" db="EMBL/GenBank/DDBJ databases">
        <authorList>
            <consortium name="Aspergillus puulaauensis MK2 genome sequencing consortium"/>
            <person name="Kazuki M."/>
            <person name="Futagami T."/>
        </authorList>
    </citation>
    <scope>NUCLEOTIDE SEQUENCE</scope>
    <source>
        <strain evidence="1">MK2</strain>
    </source>
</reference>
<dbReference type="GeneID" id="64976054"/>
<dbReference type="Proteomes" id="UP000654913">
    <property type="component" value="Chromosome 5"/>
</dbReference>
<dbReference type="RefSeq" id="XP_041558243.1">
    <property type="nucleotide sequence ID" value="XM_041705792.1"/>
</dbReference>
<reference evidence="1" key="2">
    <citation type="submission" date="2021-02" db="EMBL/GenBank/DDBJ databases">
        <title>Aspergillus puulaauensis MK2 genome sequence.</title>
        <authorList>
            <person name="Futagami T."/>
            <person name="Mori K."/>
            <person name="Kadooka C."/>
            <person name="Tanaka T."/>
        </authorList>
    </citation>
    <scope>NUCLEOTIDE SEQUENCE</scope>
    <source>
        <strain evidence="1">MK2</strain>
    </source>
</reference>
<evidence type="ECO:0000313" key="1">
    <source>
        <dbReference type="EMBL" id="BCS26049.1"/>
    </source>
</evidence>